<feature type="transmembrane region" description="Helical" evidence="6">
    <location>
        <begin position="23"/>
        <end position="44"/>
    </location>
</feature>
<dbReference type="Pfam" id="PF13515">
    <property type="entry name" value="FUSC_2"/>
    <property type="match status" value="1"/>
</dbReference>
<sequence length="348" mass="37344">MPNELEEWQVAEHKAFAVESRDIDYLAALLGSLLSSVPLAIGVATGHRTLGLFASLGGLNVALGLSSGSRTTRLKWGFLAFVGSTIGVALATLIHNSTWLSVVVTLLWVGCWALLRVLGPAGILVAFINSAVFIIVNGQSAGLSDVIPRTAAYAVGGAIALVPILLIVRPRPENEVWSNTVEWSKIKTAVTSWNPVRRHALRAGIIVGLGTALYRIFNVTQGYWIPLSTVAVIQPDGNSTRTRALQRALGTLAGVAIAAVVVAFTHSEVVLVLCVFLCSGALFALKDRGYHWLVILLTPTVIFMLSAVTFEGWQLIQARVVDNAIGIALALAVVEIWDRLFQRTHDAR</sequence>
<evidence type="ECO:0000259" key="7">
    <source>
        <dbReference type="Pfam" id="PF13515"/>
    </source>
</evidence>
<name>A0A6J7QY03_9ZZZZ</name>
<keyword evidence="2" id="KW-1003">Cell membrane</keyword>
<organism evidence="9">
    <name type="scientific">freshwater metagenome</name>
    <dbReference type="NCBI Taxonomy" id="449393"/>
    <lineage>
        <taxon>unclassified sequences</taxon>
        <taxon>metagenomes</taxon>
        <taxon>ecological metagenomes</taxon>
    </lineage>
</organism>
<reference evidence="9" key="1">
    <citation type="submission" date="2020-05" db="EMBL/GenBank/DDBJ databases">
        <authorList>
            <person name="Chiriac C."/>
            <person name="Salcher M."/>
            <person name="Ghai R."/>
            <person name="Kavagutti S V."/>
        </authorList>
    </citation>
    <scope>NUCLEOTIDE SEQUENCE</scope>
</reference>
<feature type="transmembrane region" description="Helical" evidence="6">
    <location>
        <begin position="122"/>
        <end position="139"/>
    </location>
</feature>
<protein>
    <submittedName>
        <fullName evidence="9">Unannotated protein</fullName>
    </submittedName>
</protein>
<feature type="transmembrane region" description="Helical" evidence="6">
    <location>
        <begin position="151"/>
        <end position="168"/>
    </location>
</feature>
<evidence type="ECO:0000313" key="9">
    <source>
        <dbReference type="EMBL" id="CAB5019074.1"/>
    </source>
</evidence>
<feature type="transmembrane region" description="Helical" evidence="6">
    <location>
        <begin position="50"/>
        <end position="69"/>
    </location>
</feature>
<gene>
    <name evidence="8" type="ORF">UFOPK3427_00813</name>
    <name evidence="9" type="ORF">UFOPK4112_00796</name>
</gene>
<evidence type="ECO:0000256" key="4">
    <source>
        <dbReference type="ARBA" id="ARBA00022989"/>
    </source>
</evidence>
<evidence type="ECO:0000256" key="5">
    <source>
        <dbReference type="ARBA" id="ARBA00023136"/>
    </source>
</evidence>
<evidence type="ECO:0000256" key="2">
    <source>
        <dbReference type="ARBA" id="ARBA00022475"/>
    </source>
</evidence>
<dbReference type="EMBL" id="CAFBLT010000001">
    <property type="protein sequence ID" value="CAB4871299.1"/>
    <property type="molecule type" value="Genomic_DNA"/>
</dbReference>
<feature type="transmembrane region" description="Helical" evidence="6">
    <location>
        <begin position="292"/>
        <end position="310"/>
    </location>
</feature>
<feature type="transmembrane region" description="Helical" evidence="6">
    <location>
        <begin position="316"/>
        <end position="337"/>
    </location>
</feature>
<feature type="domain" description="Integral membrane bound transporter" evidence="7">
    <location>
        <begin position="211"/>
        <end position="333"/>
    </location>
</feature>
<dbReference type="InterPro" id="IPR049453">
    <property type="entry name" value="Memb_transporter_dom"/>
</dbReference>
<proteinExistence type="predicted"/>
<dbReference type="GO" id="GO:0005886">
    <property type="term" value="C:plasma membrane"/>
    <property type="evidence" value="ECO:0007669"/>
    <property type="project" value="UniProtKB-SubCell"/>
</dbReference>
<comment type="subcellular location">
    <subcellularLocation>
        <location evidence="1">Cell membrane</location>
        <topology evidence="1">Multi-pass membrane protein</topology>
    </subcellularLocation>
</comment>
<dbReference type="EMBL" id="CAFBPM010000006">
    <property type="protein sequence ID" value="CAB5019074.1"/>
    <property type="molecule type" value="Genomic_DNA"/>
</dbReference>
<evidence type="ECO:0000256" key="3">
    <source>
        <dbReference type="ARBA" id="ARBA00022692"/>
    </source>
</evidence>
<keyword evidence="5 6" id="KW-0472">Membrane</keyword>
<evidence type="ECO:0000256" key="1">
    <source>
        <dbReference type="ARBA" id="ARBA00004651"/>
    </source>
</evidence>
<dbReference type="AlphaFoldDB" id="A0A6J7QY03"/>
<accession>A0A6J7QY03</accession>
<keyword evidence="3 6" id="KW-0812">Transmembrane</keyword>
<dbReference type="PANTHER" id="PTHR30509:SF8">
    <property type="entry name" value="INNER MEMBRANE PROTEIN YCCS"/>
    <property type="match status" value="1"/>
</dbReference>
<evidence type="ECO:0000256" key="6">
    <source>
        <dbReference type="SAM" id="Phobius"/>
    </source>
</evidence>
<keyword evidence="4 6" id="KW-1133">Transmembrane helix</keyword>
<evidence type="ECO:0000313" key="8">
    <source>
        <dbReference type="EMBL" id="CAB4871299.1"/>
    </source>
</evidence>
<dbReference type="PANTHER" id="PTHR30509">
    <property type="entry name" value="P-HYDROXYBENZOIC ACID EFFLUX PUMP SUBUNIT-RELATED"/>
    <property type="match status" value="1"/>
</dbReference>